<protein>
    <submittedName>
        <fullName evidence="1">Uncharacterized protein</fullName>
    </submittedName>
</protein>
<name>A0A7W6EQE7_9BACT</name>
<dbReference type="EMBL" id="JACIBY010000005">
    <property type="protein sequence ID" value="MBB3838575.1"/>
    <property type="molecule type" value="Genomic_DNA"/>
</dbReference>
<gene>
    <name evidence="1" type="ORF">FHS57_002581</name>
</gene>
<dbReference type="RefSeq" id="WP_183974168.1">
    <property type="nucleotide sequence ID" value="NZ_JACIBY010000005.1"/>
</dbReference>
<proteinExistence type="predicted"/>
<accession>A0A7W6EQE7</accession>
<evidence type="ECO:0000313" key="2">
    <source>
        <dbReference type="Proteomes" id="UP000541352"/>
    </source>
</evidence>
<evidence type="ECO:0000313" key="1">
    <source>
        <dbReference type="EMBL" id="MBB3838575.1"/>
    </source>
</evidence>
<dbReference type="InterPro" id="IPR053865">
    <property type="entry name" value="DUF6934"/>
</dbReference>
<comment type="caution">
    <text evidence="1">The sequence shown here is derived from an EMBL/GenBank/DDBJ whole genome shotgun (WGS) entry which is preliminary data.</text>
</comment>
<reference evidence="1 2" key="1">
    <citation type="submission" date="2020-08" db="EMBL/GenBank/DDBJ databases">
        <title>Genomic Encyclopedia of Type Strains, Phase IV (KMG-IV): sequencing the most valuable type-strain genomes for metagenomic binning, comparative biology and taxonomic classification.</title>
        <authorList>
            <person name="Goeker M."/>
        </authorList>
    </citation>
    <scope>NUCLEOTIDE SEQUENCE [LARGE SCALE GENOMIC DNA]</scope>
    <source>
        <strain evidence="1 2">DSM 17976</strain>
    </source>
</reference>
<organism evidence="1 2">
    <name type="scientific">Runella defluvii</name>
    <dbReference type="NCBI Taxonomy" id="370973"/>
    <lineage>
        <taxon>Bacteria</taxon>
        <taxon>Pseudomonadati</taxon>
        <taxon>Bacteroidota</taxon>
        <taxon>Cytophagia</taxon>
        <taxon>Cytophagales</taxon>
        <taxon>Spirosomataceae</taxon>
        <taxon>Runella</taxon>
    </lineage>
</organism>
<dbReference type="AlphaFoldDB" id="A0A7W6EQE7"/>
<dbReference type="Proteomes" id="UP000541352">
    <property type="component" value="Unassembled WGS sequence"/>
</dbReference>
<dbReference type="Pfam" id="PF22028">
    <property type="entry name" value="DUF6934"/>
    <property type="match status" value="1"/>
</dbReference>
<sequence>MNESYYPFGQPQIQYRYDFVSISREKEVLKRVLFTLTDTEQVYNLALLDVLPNGDVSDITETKNKDMRVVLATVVRIIVDFLNKNPQVIVLFQGSDEKRQRLYRIVINREIETVLEQFRIFGSIDDEIEPFIANRPYDFFLIIKR</sequence>
<keyword evidence="2" id="KW-1185">Reference proteome</keyword>